<dbReference type="GO" id="GO:0006352">
    <property type="term" value="P:DNA-templated transcription initiation"/>
    <property type="evidence" value="ECO:0007669"/>
    <property type="project" value="InterPro"/>
</dbReference>
<dbReference type="PANTHER" id="PTHR43133:SF50">
    <property type="entry name" value="ECF RNA POLYMERASE SIGMA FACTOR SIGM"/>
    <property type="match status" value="1"/>
</dbReference>
<dbReference type="SUPFAM" id="SSF88946">
    <property type="entry name" value="Sigma2 domain of RNA polymerase sigma factors"/>
    <property type="match status" value="1"/>
</dbReference>
<dbReference type="Gene3D" id="1.10.10.10">
    <property type="entry name" value="Winged helix-like DNA-binding domain superfamily/Winged helix DNA-binding domain"/>
    <property type="match status" value="1"/>
</dbReference>
<evidence type="ECO:0000256" key="5">
    <source>
        <dbReference type="ARBA" id="ARBA00023163"/>
    </source>
</evidence>
<dbReference type="NCBIfam" id="TIGR02937">
    <property type="entry name" value="sigma70-ECF"/>
    <property type="match status" value="1"/>
</dbReference>
<dbReference type="InterPro" id="IPR036388">
    <property type="entry name" value="WH-like_DNA-bd_sf"/>
</dbReference>
<organism evidence="8">
    <name type="scientific">freshwater metagenome</name>
    <dbReference type="NCBI Taxonomy" id="449393"/>
    <lineage>
        <taxon>unclassified sequences</taxon>
        <taxon>metagenomes</taxon>
        <taxon>ecological metagenomes</taxon>
    </lineage>
</organism>
<feature type="domain" description="RNA polymerase sigma-70 region 2" evidence="6">
    <location>
        <begin position="16"/>
        <end position="79"/>
    </location>
</feature>
<dbReference type="InterPro" id="IPR014284">
    <property type="entry name" value="RNA_pol_sigma-70_dom"/>
</dbReference>
<evidence type="ECO:0000259" key="7">
    <source>
        <dbReference type="Pfam" id="PF08281"/>
    </source>
</evidence>
<dbReference type="EMBL" id="CAFAAC010000035">
    <property type="protein sequence ID" value="CAB4787135.1"/>
    <property type="molecule type" value="Genomic_DNA"/>
</dbReference>
<name>A0A6J6WU64_9ZZZZ</name>
<dbReference type="GO" id="GO:0016987">
    <property type="term" value="F:sigma factor activity"/>
    <property type="evidence" value="ECO:0007669"/>
    <property type="project" value="UniProtKB-KW"/>
</dbReference>
<proteinExistence type="inferred from homology"/>
<evidence type="ECO:0000256" key="2">
    <source>
        <dbReference type="ARBA" id="ARBA00023015"/>
    </source>
</evidence>
<evidence type="ECO:0000259" key="6">
    <source>
        <dbReference type="Pfam" id="PF04542"/>
    </source>
</evidence>
<accession>A0A6J6WU64</accession>
<dbReference type="AlphaFoldDB" id="A0A6J6WU64"/>
<keyword evidence="4" id="KW-0238">DNA-binding</keyword>
<evidence type="ECO:0000256" key="4">
    <source>
        <dbReference type="ARBA" id="ARBA00023125"/>
    </source>
</evidence>
<dbReference type="InterPro" id="IPR013325">
    <property type="entry name" value="RNA_pol_sigma_r2"/>
</dbReference>
<reference evidence="8" key="1">
    <citation type="submission" date="2020-05" db="EMBL/GenBank/DDBJ databases">
        <authorList>
            <person name="Chiriac C."/>
            <person name="Salcher M."/>
            <person name="Ghai R."/>
            <person name="Kavagutti S V."/>
        </authorList>
    </citation>
    <scope>NUCLEOTIDE SEQUENCE</scope>
</reference>
<evidence type="ECO:0000313" key="8">
    <source>
        <dbReference type="EMBL" id="CAB4787135.1"/>
    </source>
</evidence>
<dbReference type="EMBL" id="CAFBQE010000044">
    <property type="protein sequence ID" value="CAB5049320.1"/>
    <property type="molecule type" value="Genomic_DNA"/>
</dbReference>
<evidence type="ECO:0000256" key="3">
    <source>
        <dbReference type="ARBA" id="ARBA00023082"/>
    </source>
</evidence>
<dbReference type="PANTHER" id="PTHR43133">
    <property type="entry name" value="RNA POLYMERASE ECF-TYPE SIGMA FACTO"/>
    <property type="match status" value="1"/>
</dbReference>
<dbReference type="GO" id="GO:0003677">
    <property type="term" value="F:DNA binding"/>
    <property type="evidence" value="ECO:0007669"/>
    <property type="project" value="UniProtKB-KW"/>
</dbReference>
<dbReference type="SUPFAM" id="SSF88659">
    <property type="entry name" value="Sigma3 and sigma4 domains of RNA polymerase sigma factors"/>
    <property type="match status" value="1"/>
</dbReference>
<dbReference type="Pfam" id="PF04542">
    <property type="entry name" value="Sigma70_r2"/>
    <property type="match status" value="1"/>
</dbReference>
<sequence length="196" mass="22158">MPKARESGFTQWVNERQLMLIRAARGICFDKQLADDVLQEALADVFKHWEKIKDHENLEAYAIRVMISRHADMRRKIRRTHNDRDLGLDQIAEIASHADESEDLAQRLLVQSAIKSLSPAQRAVMMLHYEYGFALREVAKVLDIPAGTVASHLARGKAAVATYVNFLPEIINTDKAKIALNQTRAIENWDATGVAQ</sequence>
<dbReference type="InterPro" id="IPR013249">
    <property type="entry name" value="RNA_pol_sigma70_r4_t2"/>
</dbReference>
<gene>
    <name evidence="8" type="ORF">UFOPK2967_00680</name>
    <name evidence="9" type="ORF">UFOPK4284_00748</name>
</gene>
<keyword evidence="5" id="KW-0804">Transcription</keyword>
<dbReference type="CDD" id="cd06171">
    <property type="entry name" value="Sigma70_r4"/>
    <property type="match status" value="1"/>
</dbReference>
<comment type="similarity">
    <text evidence="1">Belongs to the sigma-70 factor family. ECF subfamily.</text>
</comment>
<evidence type="ECO:0000256" key="1">
    <source>
        <dbReference type="ARBA" id="ARBA00010641"/>
    </source>
</evidence>
<dbReference type="Pfam" id="PF08281">
    <property type="entry name" value="Sigma70_r4_2"/>
    <property type="match status" value="1"/>
</dbReference>
<protein>
    <submittedName>
        <fullName evidence="8">Unannotated protein</fullName>
    </submittedName>
</protein>
<dbReference type="InterPro" id="IPR039425">
    <property type="entry name" value="RNA_pol_sigma-70-like"/>
</dbReference>
<dbReference type="Gene3D" id="1.10.1740.10">
    <property type="match status" value="1"/>
</dbReference>
<keyword evidence="3" id="KW-0731">Sigma factor</keyword>
<feature type="domain" description="RNA polymerase sigma factor 70 region 4 type 2" evidence="7">
    <location>
        <begin position="108"/>
        <end position="159"/>
    </location>
</feature>
<keyword evidence="2" id="KW-0805">Transcription regulation</keyword>
<dbReference type="InterPro" id="IPR013324">
    <property type="entry name" value="RNA_pol_sigma_r3/r4-like"/>
</dbReference>
<dbReference type="InterPro" id="IPR007627">
    <property type="entry name" value="RNA_pol_sigma70_r2"/>
</dbReference>
<evidence type="ECO:0000313" key="9">
    <source>
        <dbReference type="EMBL" id="CAB5049320.1"/>
    </source>
</evidence>